<organism evidence="5 6">
    <name type="scientific">Actinoplanes oblitus</name>
    <dbReference type="NCBI Taxonomy" id="3040509"/>
    <lineage>
        <taxon>Bacteria</taxon>
        <taxon>Bacillati</taxon>
        <taxon>Actinomycetota</taxon>
        <taxon>Actinomycetes</taxon>
        <taxon>Micromonosporales</taxon>
        <taxon>Micromonosporaceae</taxon>
        <taxon>Actinoplanes</taxon>
    </lineage>
</organism>
<dbReference type="EMBL" id="CP126980">
    <property type="protein sequence ID" value="WIM92899.1"/>
    <property type="molecule type" value="Genomic_DNA"/>
</dbReference>
<accession>A0ABY8W4W8</accession>
<dbReference type="InterPro" id="IPR002372">
    <property type="entry name" value="PQQ_rpt_dom"/>
</dbReference>
<dbReference type="PROSITE" id="PS50082">
    <property type="entry name" value="WD_REPEATS_2"/>
    <property type="match status" value="2"/>
</dbReference>
<keyword evidence="6" id="KW-1185">Reference proteome</keyword>
<name>A0ABY8W4W8_9ACTN</name>
<evidence type="ECO:0000256" key="1">
    <source>
        <dbReference type="ARBA" id="ARBA00022574"/>
    </source>
</evidence>
<gene>
    <name evidence="5" type="ORF">ACTOB_004857</name>
</gene>
<dbReference type="Proteomes" id="UP001240150">
    <property type="component" value="Chromosome"/>
</dbReference>
<dbReference type="InterPro" id="IPR018391">
    <property type="entry name" value="PQQ_b-propeller_rpt"/>
</dbReference>
<feature type="domain" description="Pyrrolo-quinoline quinone repeat" evidence="4">
    <location>
        <begin position="90"/>
        <end position="277"/>
    </location>
</feature>
<evidence type="ECO:0000313" key="5">
    <source>
        <dbReference type="EMBL" id="WIM92899.1"/>
    </source>
</evidence>
<dbReference type="Pfam" id="PF00400">
    <property type="entry name" value="WD40"/>
    <property type="match status" value="1"/>
</dbReference>
<proteinExistence type="predicted"/>
<evidence type="ECO:0000256" key="3">
    <source>
        <dbReference type="PROSITE-ProRule" id="PRU00221"/>
    </source>
</evidence>
<evidence type="ECO:0000313" key="6">
    <source>
        <dbReference type="Proteomes" id="UP001240150"/>
    </source>
</evidence>
<dbReference type="PANTHER" id="PTHR22847:SF637">
    <property type="entry name" value="WD REPEAT DOMAIN 5B"/>
    <property type="match status" value="1"/>
</dbReference>
<evidence type="ECO:0000256" key="2">
    <source>
        <dbReference type="ARBA" id="ARBA00022737"/>
    </source>
</evidence>
<dbReference type="InterPro" id="IPR011047">
    <property type="entry name" value="Quinoprotein_ADH-like_sf"/>
</dbReference>
<dbReference type="RefSeq" id="WP_284914106.1">
    <property type="nucleotide sequence ID" value="NZ_CP126980.1"/>
</dbReference>
<dbReference type="PANTHER" id="PTHR22847">
    <property type="entry name" value="WD40 REPEAT PROTEIN"/>
    <property type="match status" value="1"/>
</dbReference>
<keyword evidence="1 3" id="KW-0853">WD repeat</keyword>
<protein>
    <submittedName>
        <fullName evidence="5">PQQ-binding-like beta-propeller repeat protein</fullName>
    </submittedName>
</protein>
<dbReference type="PROSITE" id="PS50294">
    <property type="entry name" value="WD_REPEATS_REGION"/>
    <property type="match status" value="1"/>
</dbReference>
<feature type="repeat" description="WD" evidence="3">
    <location>
        <begin position="662"/>
        <end position="691"/>
    </location>
</feature>
<feature type="domain" description="Pyrrolo-quinoline quinone repeat" evidence="4">
    <location>
        <begin position="440"/>
        <end position="649"/>
    </location>
</feature>
<dbReference type="SUPFAM" id="SSF50998">
    <property type="entry name" value="Quinoprotein alcohol dehydrogenase-like"/>
    <property type="match status" value="2"/>
</dbReference>
<dbReference type="InterPro" id="IPR001680">
    <property type="entry name" value="WD40_rpt"/>
</dbReference>
<dbReference type="SMART" id="SM00320">
    <property type="entry name" value="WD40"/>
    <property type="match status" value="7"/>
</dbReference>
<dbReference type="Pfam" id="PF13360">
    <property type="entry name" value="PQQ_2"/>
    <property type="match status" value="2"/>
</dbReference>
<dbReference type="SMART" id="SM00564">
    <property type="entry name" value="PQQ"/>
    <property type="match status" value="5"/>
</dbReference>
<reference evidence="5 6" key="1">
    <citation type="submission" date="2023-06" db="EMBL/GenBank/DDBJ databases">
        <authorList>
            <person name="Yushchuk O."/>
            <person name="Binda E."/>
            <person name="Ruckert-Reed C."/>
            <person name="Fedorenko V."/>
            <person name="Kalinowski J."/>
            <person name="Marinelli F."/>
        </authorList>
    </citation>
    <scope>NUCLEOTIDE SEQUENCE [LARGE SCALE GENOMIC DNA]</scope>
    <source>
        <strain evidence="5 6">NRRL 3884</strain>
    </source>
</reference>
<dbReference type="InterPro" id="IPR015943">
    <property type="entry name" value="WD40/YVTN_repeat-like_dom_sf"/>
</dbReference>
<evidence type="ECO:0000259" key="4">
    <source>
        <dbReference type="Pfam" id="PF13360"/>
    </source>
</evidence>
<dbReference type="Gene3D" id="2.130.10.10">
    <property type="entry name" value="YVTN repeat-like/Quinoprotein amine dehydrogenase"/>
    <property type="match status" value="4"/>
</dbReference>
<feature type="repeat" description="WD" evidence="3">
    <location>
        <begin position="577"/>
        <end position="605"/>
    </location>
</feature>
<sequence>MPGEAPSLTFPLPFVPSLLLWSDDGSRLVACGSFWSFVDFGTPGLAVVDSATGAVTWQLTGLNCTAAQVAGSRLAVCQFVSSPGGGVLGEGRVAAFDLMTGQQLWLHDQLFGAGIAADPGGRWLAVTAADHYAILALEDGTELSRVVLRPLPRFRPLISPTGLHLAVADATRMVIADLPSGAIRHELPTAAPTITADFDEAGETLTMVCRDASVTVVDVASGRPVGHAVLADAHLPAGSGDLVLLAGWPVALSPDRRVVAVTGTTGTATFAARTGARIGSTPGPTPLGARTAYSPDARLLATTRVTTHHQVMTAPSAQVVREQRLDARAAATFHRSGRVAIGYRAEGRGMLQIDAPGNGLLRQVAVAPGTPVRGVDVTLAAMPDAVGTSGTELLVSASDRIARLHTAASGELLFERSHPAPLTDIALLRGGASFVTACTDGGVRLFDTVTGAKRWGLSHASAVNALAVDPAGEVVFSAGSDKTVRGIEAATGTELWRVTLPRGVARVAVSADGRFLLVACADRTARALEIADGAERWQVPHDGAINALATGAATVATACEDGSVRALACETGAIIRTVGHVRAPTSVAFSPDGQTMISGSLDGAVLASSVPEPDAAPERLTTTATPVTQIARGEGAMVVVTEDGTVRIIDVRLRAELARFFHDAAVHDVAVDTRNGLLVTGAADGVVRVWEWPATDRTEGMS</sequence>
<keyword evidence="2" id="KW-0677">Repeat</keyword>